<accession>A0AAU9T6U0</accession>
<organism evidence="2 3">
    <name type="scientific">Thlaspi arvense</name>
    <name type="common">Field penny-cress</name>
    <dbReference type="NCBI Taxonomy" id="13288"/>
    <lineage>
        <taxon>Eukaryota</taxon>
        <taxon>Viridiplantae</taxon>
        <taxon>Streptophyta</taxon>
        <taxon>Embryophyta</taxon>
        <taxon>Tracheophyta</taxon>
        <taxon>Spermatophyta</taxon>
        <taxon>Magnoliopsida</taxon>
        <taxon>eudicotyledons</taxon>
        <taxon>Gunneridae</taxon>
        <taxon>Pentapetalae</taxon>
        <taxon>rosids</taxon>
        <taxon>malvids</taxon>
        <taxon>Brassicales</taxon>
        <taxon>Brassicaceae</taxon>
        <taxon>Thlaspideae</taxon>
        <taxon>Thlaspi</taxon>
    </lineage>
</organism>
<dbReference type="Pfam" id="PF25210">
    <property type="entry name" value="Kelch_FKB95"/>
    <property type="match status" value="1"/>
</dbReference>
<dbReference type="Proteomes" id="UP000836841">
    <property type="component" value="Chromosome 7"/>
</dbReference>
<reference evidence="2 3" key="1">
    <citation type="submission" date="2022-03" db="EMBL/GenBank/DDBJ databases">
        <authorList>
            <person name="Nunn A."/>
            <person name="Chopra R."/>
            <person name="Nunn A."/>
            <person name="Contreras Garrido A."/>
        </authorList>
    </citation>
    <scope>NUCLEOTIDE SEQUENCE [LARGE SCALE GENOMIC DNA]</scope>
</reference>
<dbReference type="Gene3D" id="2.120.10.80">
    <property type="entry name" value="Kelch-type beta propeller"/>
    <property type="match status" value="1"/>
</dbReference>
<dbReference type="SUPFAM" id="SSF117281">
    <property type="entry name" value="Kelch motif"/>
    <property type="match status" value="1"/>
</dbReference>
<dbReference type="PANTHER" id="PTHR24414">
    <property type="entry name" value="F-BOX/KELCH-REPEAT PROTEIN SKIP4"/>
    <property type="match status" value="1"/>
</dbReference>
<evidence type="ECO:0000259" key="1">
    <source>
        <dbReference type="Pfam" id="PF25210"/>
    </source>
</evidence>
<evidence type="ECO:0000313" key="3">
    <source>
        <dbReference type="Proteomes" id="UP000836841"/>
    </source>
</evidence>
<dbReference type="PANTHER" id="PTHR24414:SF184">
    <property type="entry name" value="GALACTOSE OXIDASE_KELCH REPEAT SUPERFAMILY PROTEIN"/>
    <property type="match status" value="1"/>
</dbReference>
<feature type="domain" description="FKB95-like N-terminal Kelch" evidence="1">
    <location>
        <begin position="1"/>
        <end position="169"/>
    </location>
</feature>
<proteinExistence type="predicted"/>
<dbReference type="InterPro" id="IPR015915">
    <property type="entry name" value="Kelch-typ_b-propeller"/>
</dbReference>
<dbReference type="InterPro" id="IPR057499">
    <property type="entry name" value="Kelch_FKB95"/>
</dbReference>
<dbReference type="InterPro" id="IPR050354">
    <property type="entry name" value="F-box/kelch-repeat_ARATH"/>
</dbReference>
<keyword evidence="3" id="KW-1185">Reference proteome</keyword>
<name>A0AAU9T6U0_THLAR</name>
<gene>
    <name evidence="2" type="ORF">TAV2_LOCUS22685</name>
</gene>
<dbReference type="EMBL" id="OU466863">
    <property type="protein sequence ID" value="CAH2080038.1"/>
    <property type="molecule type" value="Genomic_DNA"/>
</dbReference>
<evidence type="ECO:0000313" key="2">
    <source>
        <dbReference type="EMBL" id="CAH2080038.1"/>
    </source>
</evidence>
<sequence length="181" mass="20888">MEVFDPKTQTWEPVLCRLPVLCPLLANIRNNIKLNSTVIEGRIYYMFESTTLAYHPKEDKWEAIRERMGGLGSCCVIDKVLYCGSVSQGLKWYDTKKHNWVNIKGLEVLPKFTSYDSVKLADYGGTLAVFSKNMYYVSKETRVWCAVIVFERRGNDEIWGTVEWFDTVLTVPNFYSLVCAL</sequence>
<protein>
    <recommendedName>
        <fullName evidence="1">FKB95-like N-terminal Kelch domain-containing protein</fullName>
    </recommendedName>
</protein>
<dbReference type="AlphaFoldDB" id="A0AAU9T6U0"/>